<reference evidence="3" key="1">
    <citation type="journal article" date="2019" name="Int. J. Syst. Evol. Microbiol.">
        <title>The Global Catalogue of Microorganisms (GCM) 10K type strain sequencing project: providing services to taxonomists for standard genome sequencing and annotation.</title>
        <authorList>
            <consortium name="The Broad Institute Genomics Platform"/>
            <consortium name="The Broad Institute Genome Sequencing Center for Infectious Disease"/>
            <person name="Wu L."/>
            <person name="Ma J."/>
        </authorList>
    </citation>
    <scope>NUCLEOTIDE SEQUENCE [LARGE SCALE GENOMIC DNA]</scope>
    <source>
        <strain evidence="3">JCM 16083</strain>
    </source>
</reference>
<sequence length="188" mass="22367">MKWIGERISYVDQKDGITTFVIYPEKVAWKNNLLSAWLTVWVLIGGYVIYSLFKDYTREEKLVLIVFLSFWLYFLVRVGRATLWQLKGKELIRINDQVLMIKRSIFSYGKAQSYFLENISKVKIEEVKESNLGFQFERSIWVVGGEKLSFEYQGKTVRLGRKLNETDAKLFFRVLTNRIEQRVRKKKN</sequence>
<name>A0ABP3Y0U8_9FLAO</name>
<evidence type="ECO:0000313" key="2">
    <source>
        <dbReference type="EMBL" id="GAA0875155.1"/>
    </source>
</evidence>
<dbReference type="Proteomes" id="UP001501126">
    <property type="component" value="Unassembled WGS sequence"/>
</dbReference>
<evidence type="ECO:0000313" key="3">
    <source>
        <dbReference type="Proteomes" id="UP001501126"/>
    </source>
</evidence>
<dbReference type="RefSeq" id="WP_343786316.1">
    <property type="nucleotide sequence ID" value="NZ_BAAAFH010000007.1"/>
</dbReference>
<gene>
    <name evidence="2" type="ORF">GCM10009118_15630</name>
</gene>
<keyword evidence="1" id="KW-1133">Transmembrane helix</keyword>
<evidence type="ECO:0008006" key="4">
    <source>
        <dbReference type="Google" id="ProtNLM"/>
    </source>
</evidence>
<proteinExistence type="predicted"/>
<organism evidence="2 3">
    <name type="scientific">Wandonia haliotis</name>
    <dbReference type="NCBI Taxonomy" id="574963"/>
    <lineage>
        <taxon>Bacteria</taxon>
        <taxon>Pseudomonadati</taxon>
        <taxon>Bacteroidota</taxon>
        <taxon>Flavobacteriia</taxon>
        <taxon>Flavobacteriales</taxon>
        <taxon>Crocinitomicaceae</taxon>
        <taxon>Wandonia</taxon>
    </lineage>
</organism>
<protein>
    <recommendedName>
        <fullName evidence="4">Photosystem I assembly protein Ycf4</fullName>
    </recommendedName>
</protein>
<feature type="transmembrane region" description="Helical" evidence="1">
    <location>
        <begin position="33"/>
        <end position="50"/>
    </location>
</feature>
<accession>A0ABP3Y0U8</accession>
<keyword evidence="1" id="KW-0812">Transmembrane</keyword>
<dbReference type="EMBL" id="BAAAFH010000007">
    <property type="protein sequence ID" value="GAA0875155.1"/>
    <property type="molecule type" value="Genomic_DNA"/>
</dbReference>
<evidence type="ECO:0000256" key="1">
    <source>
        <dbReference type="SAM" id="Phobius"/>
    </source>
</evidence>
<feature type="transmembrane region" description="Helical" evidence="1">
    <location>
        <begin position="62"/>
        <end position="79"/>
    </location>
</feature>
<comment type="caution">
    <text evidence="2">The sequence shown here is derived from an EMBL/GenBank/DDBJ whole genome shotgun (WGS) entry which is preliminary data.</text>
</comment>
<keyword evidence="3" id="KW-1185">Reference proteome</keyword>
<keyword evidence="1" id="KW-0472">Membrane</keyword>